<reference evidence="4" key="1">
    <citation type="submission" date="2016-08" db="EMBL/GenBank/DDBJ databases">
        <title>Complete Genome Seqeunce of Paenibacillus sp. BIHB 4019 from tea rhizoplane.</title>
        <authorList>
            <person name="Thakur R."/>
            <person name="Swarnkar M.K."/>
            <person name="Gulati A."/>
        </authorList>
    </citation>
    <scope>NUCLEOTIDE SEQUENCE [LARGE SCALE GENOMIC DNA]</scope>
    <source>
        <strain evidence="4">BIHB4019</strain>
    </source>
</reference>
<keyword evidence="2" id="KW-0812">Transmembrane</keyword>
<dbReference type="RefSeq" id="WP_099517706.1">
    <property type="nucleotide sequence ID" value="NZ_CP016808.1"/>
</dbReference>
<name>A0A1B2DF64_9BACL</name>
<dbReference type="GO" id="GO:0016780">
    <property type="term" value="F:phosphotransferase activity, for other substituted phosphate groups"/>
    <property type="evidence" value="ECO:0007669"/>
    <property type="project" value="TreeGrafter"/>
</dbReference>
<dbReference type="AlphaFoldDB" id="A0A1B2DF64"/>
<gene>
    <name evidence="4" type="ORF">BBD42_07750</name>
</gene>
<proteinExistence type="inferred from homology"/>
<dbReference type="PANTHER" id="PTHR30576:SF10">
    <property type="entry name" value="SLL5057 PROTEIN"/>
    <property type="match status" value="1"/>
</dbReference>
<dbReference type="PANTHER" id="PTHR30576">
    <property type="entry name" value="COLANIC BIOSYNTHESIS UDP-GLUCOSE LIPID CARRIER TRANSFERASE"/>
    <property type="match status" value="1"/>
</dbReference>
<keyword evidence="2" id="KW-0472">Membrane</keyword>
<organism evidence="4">
    <name type="scientific">Paenibacillus sp. BIHB 4019</name>
    <dbReference type="NCBI Taxonomy" id="1870819"/>
    <lineage>
        <taxon>Bacteria</taxon>
        <taxon>Bacillati</taxon>
        <taxon>Bacillota</taxon>
        <taxon>Bacilli</taxon>
        <taxon>Bacillales</taxon>
        <taxon>Paenibacillaceae</taxon>
        <taxon>Paenibacillus</taxon>
    </lineage>
</organism>
<dbReference type="EMBL" id="CP016808">
    <property type="protein sequence ID" value="ANY66364.1"/>
    <property type="molecule type" value="Genomic_DNA"/>
</dbReference>
<feature type="domain" description="Bacterial sugar transferase" evidence="3">
    <location>
        <begin position="7"/>
        <end position="185"/>
    </location>
</feature>
<dbReference type="InterPro" id="IPR003362">
    <property type="entry name" value="Bact_transf"/>
</dbReference>
<comment type="similarity">
    <text evidence="1">Belongs to the bacterial sugar transferase family.</text>
</comment>
<feature type="transmembrane region" description="Helical" evidence="2">
    <location>
        <begin position="12"/>
        <end position="33"/>
    </location>
</feature>
<accession>A0A1B2DF64</accession>
<evidence type="ECO:0000259" key="3">
    <source>
        <dbReference type="Pfam" id="PF02397"/>
    </source>
</evidence>
<sequence>MYNQFGKRAFDFISAGIALIVFSPVMLVVAILIKLESRGPVFFVQQRMGQNNELFAIYKFRSMRTDTPNVATDLLQDPASYITKTGRFLRKSSLDELPQLINVVKGEMSVVGPRPALYNQYSLIEKRNERKINDIKPGLTGYAQVSGRDSISDDEKVRLDEHYLQQMSFGFDIKIIFITIFKVFKASDIKA</sequence>
<keyword evidence="2" id="KW-1133">Transmembrane helix</keyword>
<evidence type="ECO:0000256" key="2">
    <source>
        <dbReference type="SAM" id="Phobius"/>
    </source>
</evidence>
<evidence type="ECO:0000313" key="4">
    <source>
        <dbReference type="EMBL" id="ANY66364.1"/>
    </source>
</evidence>
<evidence type="ECO:0000256" key="1">
    <source>
        <dbReference type="ARBA" id="ARBA00006464"/>
    </source>
</evidence>
<protein>
    <submittedName>
        <fullName evidence="4">Capsular biosynthesis protein</fullName>
    </submittedName>
</protein>
<dbReference type="Pfam" id="PF02397">
    <property type="entry name" value="Bac_transf"/>
    <property type="match status" value="1"/>
</dbReference>